<keyword evidence="5 6" id="KW-0472">Membrane</keyword>
<feature type="transmembrane region" description="Helical" evidence="6">
    <location>
        <begin position="117"/>
        <end position="139"/>
    </location>
</feature>
<feature type="transmembrane region" description="Helical" evidence="6">
    <location>
        <begin position="275"/>
        <end position="294"/>
    </location>
</feature>
<sequence>MKTANRNDFTQANPGGTSRSFFSKSGSGFWLIVLGAALWGVDPLFRILLLESMTSSQIVLLEHVVIALFVAPILWKNRAELKGLGLRHVGALLFISWGGSALATLMFTLALQYAGGAFNTVLLLQKLQPLFAIILAHFMLKESLPRRFGPLFLVALAGTYLLTFGFTIPVGHAGEFMQLGSLLALGAAALWGGSTVMGRYMVGKLKYETVTSLRFILALPLLLAITAGEGGAWALPAGGIALTLIGINLLAQALLPGLLSLLAYYKGLKTTKASVATLAELSFPMVGVLVNWLYGGEVITPAQMIGFLLIWSVLFIFSRQQTQEIGPEHAAKQQAA</sequence>
<comment type="subcellular location">
    <subcellularLocation>
        <location evidence="1">Endomembrane system</location>
        <topology evidence="1">Multi-pass membrane protein</topology>
    </subcellularLocation>
</comment>
<accession>A0ABX0F5V2</accession>
<keyword evidence="9" id="KW-1185">Reference proteome</keyword>
<dbReference type="InterPro" id="IPR050638">
    <property type="entry name" value="AA-Vitamin_Transporters"/>
</dbReference>
<feature type="domain" description="EamA" evidence="7">
    <location>
        <begin position="27"/>
        <end position="163"/>
    </location>
</feature>
<dbReference type="EMBL" id="JAAFGS010000003">
    <property type="protein sequence ID" value="NGZ75845.1"/>
    <property type="molecule type" value="Genomic_DNA"/>
</dbReference>
<dbReference type="SUPFAM" id="SSF103481">
    <property type="entry name" value="Multidrug resistance efflux transporter EmrE"/>
    <property type="match status" value="2"/>
</dbReference>
<proteinExistence type="inferred from homology"/>
<gene>
    <name evidence="8" type="ORF">GYN08_10975</name>
</gene>
<feature type="transmembrane region" description="Helical" evidence="6">
    <location>
        <begin position="300"/>
        <end position="317"/>
    </location>
</feature>
<organism evidence="8 9">
    <name type="scientific">Saccharibacillus alkalitolerans</name>
    <dbReference type="NCBI Taxonomy" id="2705290"/>
    <lineage>
        <taxon>Bacteria</taxon>
        <taxon>Bacillati</taxon>
        <taxon>Bacillota</taxon>
        <taxon>Bacilli</taxon>
        <taxon>Bacillales</taxon>
        <taxon>Paenibacillaceae</taxon>
        <taxon>Saccharibacillus</taxon>
    </lineage>
</organism>
<evidence type="ECO:0000259" key="7">
    <source>
        <dbReference type="Pfam" id="PF00892"/>
    </source>
</evidence>
<dbReference type="InterPro" id="IPR000620">
    <property type="entry name" value="EamA_dom"/>
</dbReference>
<dbReference type="Pfam" id="PF00892">
    <property type="entry name" value="EamA"/>
    <property type="match status" value="2"/>
</dbReference>
<feature type="transmembrane region" description="Helical" evidence="6">
    <location>
        <begin position="240"/>
        <end position="263"/>
    </location>
</feature>
<feature type="domain" description="EamA" evidence="7">
    <location>
        <begin position="179"/>
        <end position="317"/>
    </location>
</feature>
<evidence type="ECO:0000256" key="2">
    <source>
        <dbReference type="ARBA" id="ARBA00007362"/>
    </source>
</evidence>
<evidence type="ECO:0000256" key="6">
    <source>
        <dbReference type="SAM" id="Phobius"/>
    </source>
</evidence>
<feature type="transmembrane region" description="Helical" evidence="6">
    <location>
        <begin position="87"/>
        <end position="111"/>
    </location>
</feature>
<dbReference type="PANTHER" id="PTHR32322">
    <property type="entry name" value="INNER MEMBRANE TRANSPORTER"/>
    <property type="match status" value="1"/>
</dbReference>
<protein>
    <submittedName>
        <fullName evidence="8">EamA family transporter</fullName>
    </submittedName>
</protein>
<feature type="transmembrane region" description="Helical" evidence="6">
    <location>
        <begin position="214"/>
        <end position="234"/>
    </location>
</feature>
<feature type="transmembrane region" description="Helical" evidence="6">
    <location>
        <begin position="151"/>
        <end position="170"/>
    </location>
</feature>
<name>A0ABX0F5V2_9BACL</name>
<keyword evidence="3 6" id="KW-0812">Transmembrane</keyword>
<evidence type="ECO:0000313" key="8">
    <source>
        <dbReference type="EMBL" id="NGZ75845.1"/>
    </source>
</evidence>
<feature type="transmembrane region" description="Helical" evidence="6">
    <location>
        <begin position="182"/>
        <end position="202"/>
    </location>
</feature>
<dbReference type="InterPro" id="IPR037185">
    <property type="entry name" value="EmrE-like"/>
</dbReference>
<dbReference type="Proteomes" id="UP000800303">
    <property type="component" value="Unassembled WGS sequence"/>
</dbReference>
<dbReference type="RefSeq" id="WP_166274250.1">
    <property type="nucleotide sequence ID" value="NZ_JAAFGS010000003.1"/>
</dbReference>
<evidence type="ECO:0000256" key="4">
    <source>
        <dbReference type="ARBA" id="ARBA00022989"/>
    </source>
</evidence>
<feature type="transmembrane region" description="Helical" evidence="6">
    <location>
        <begin position="28"/>
        <end position="49"/>
    </location>
</feature>
<evidence type="ECO:0000256" key="5">
    <source>
        <dbReference type="ARBA" id="ARBA00023136"/>
    </source>
</evidence>
<evidence type="ECO:0000256" key="1">
    <source>
        <dbReference type="ARBA" id="ARBA00004127"/>
    </source>
</evidence>
<feature type="transmembrane region" description="Helical" evidence="6">
    <location>
        <begin position="55"/>
        <end position="75"/>
    </location>
</feature>
<dbReference type="PANTHER" id="PTHR32322:SF2">
    <property type="entry name" value="EAMA DOMAIN-CONTAINING PROTEIN"/>
    <property type="match status" value="1"/>
</dbReference>
<reference evidence="8 9" key="1">
    <citation type="submission" date="2020-01" db="EMBL/GenBank/DDBJ databases">
        <title>Polyphasic characterisation and genomic insights into a novel alkali tolerant bacterium VR-M41.</title>
        <authorList>
            <person name="Vemuluri V.R."/>
        </authorList>
    </citation>
    <scope>NUCLEOTIDE SEQUENCE [LARGE SCALE GENOMIC DNA]</scope>
    <source>
        <strain evidence="8 9">VR-M41</strain>
    </source>
</reference>
<evidence type="ECO:0000256" key="3">
    <source>
        <dbReference type="ARBA" id="ARBA00022692"/>
    </source>
</evidence>
<comment type="similarity">
    <text evidence="2">Belongs to the EamA transporter family.</text>
</comment>
<comment type="caution">
    <text evidence="8">The sequence shown here is derived from an EMBL/GenBank/DDBJ whole genome shotgun (WGS) entry which is preliminary data.</text>
</comment>
<evidence type="ECO:0000313" key="9">
    <source>
        <dbReference type="Proteomes" id="UP000800303"/>
    </source>
</evidence>
<keyword evidence="4 6" id="KW-1133">Transmembrane helix</keyword>